<organism evidence="3 4">
    <name type="scientific">Dyadobacter psychrotolerans</name>
    <dbReference type="NCBI Taxonomy" id="2541721"/>
    <lineage>
        <taxon>Bacteria</taxon>
        <taxon>Pseudomonadati</taxon>
        <taxon>Bacteroidota</taxon>
        <taxon>Cytophagia</taxon>
        <taxon>Cytophagales</taxon>
        <taxon>Spirosomataceae</taxon>
        <taxon>Dyadobacter</taxon>
    </lineage>
</organism>
<sequence>MGAHEDLRRAKEKLDTKKREIKRKNEAIQQKNSNSAMDNWLDSLQPANQDDRFEPTGDWEIDRIAYIPFIVVVILALLFLIIENG</sequence>
<evidence type="ECO:0000256" key="1">
    <source>
        <dbReference type="SAM" id="MobiDB-lite"/>
    </source>
</evidence>
<feature type="transmembrane region" description="Helical" evidence="2">
    <location>
        <begin position="64"/>
        <end position="82"/>
    </location>
</feature>
<keyword evidence="2" id="KW-0812">Transmembrane</keyword>
<dbReference type="RefSeq" id="WP_131957556.1">
    <property type="nucleotide sequence ID" value="NZ_SMFL01000002.1"/>
</dbReference>
<gene>
    <name evidence="3" type="ORF">E0F88_07310</name>
</gene>
<evidence type="ECO:0000256" key="2">
    <source>
        <dbReference type="SAM" id="Phobius"/>
    </source>
</evidence>
<proteinExistence type="predicted"/>
<dbReference type="EMBL" id="SMFL01000002">
    <property type="protein sequence ID" value="TDE17690.1"/>
    <property type="molecule type" value="Genomic_DNA"/>
</dbReference>
<evidence type="ECO:0000313" key="3">
    <source>
        <dbReference type="EMBL" id="TDE17690.1"/>
    </source>
</evidence>
<keyword evidence="2" id="KW-0472">Membrane</keyword>
<dbReference type="AlphaFoldDB" id="A0A4R5DYS9"/>
<name>A0A4R5DYS9_9BACT</name>
<feature type="region of interest" description="Disordered" evidence="1">
    <location>
        <begin position="1"/>
        <end position="41"/>
    </location>
</feature>
<accession>A0A4R5DYS9</accession>
<protein>
    <submittedName>
        <fullName evidence="3">Uncharacterized protein</fullName>
    </submittedName>
</protein>
<feature type="compositionally biased region" description="Basic and acidic residues" evidence="1">
    <location>
        <begin position="1"/>
        <end position="26"/>
    </location>
</feature>
<keyword evidence="2" id="KW-1133">Transmembrane helix</keyword>
<dbReference type="Proteomes" id="UP000294850">
    <property type="component" value="Unassembled WGS sequence"/>
</dbReference>
<keyword evidence="4" id="KW-1185">Reference proteome</keyword>
<reference evidence="3 4" key="1">
    <citation type="submission" date="2019-03" db="EMBL/GenBank/DDBJ databases">
        <title>Dyadobacter AR-3-6 sp. nov., isolated from arctic soil.</title>
        <authorList>
            <person name="Chaudhary D.K."/>
        </authorList>
    </citation>
    <scope>NUCLEOTIDE SEQUENCE [LARGE SCALE GENOMIC DNA]</scope>
    <source>
        <strain evidence="3 4">AR-3-6</strain>
    </source>
</reference>
<comment type="caution">
    <text evidence="3">The sequence shown here is derived from an EMBL/GenBank/DDBJ whole genome shotgun (WGS) entry which is preliminary data.</text>
</comment>
<evidence type="ECO:0000313" key="4">
    <source>
        <dbReference type="Proteomes" id="UP000294850"/>
    </source>
</evidence>
<feature type="compositionally biased region" description="Polar residues" evidence="1">
    <location>
        <begin position="27"/>
        <end position="37"/>
    </location>
</feature>